<feature type="site" description="Important for substrate specificity" evidence="4">
    <location>
        <position position="73"/>
    </location>
</feature>
<dbReference type="HAMAP" id="MF_00528">
    <property type="entry name" value="Maf"/>
    <property type="match status" value="1"/>
</dbReference>
<feature type="site" description="Important for substrate specificity" evidence="4">
    <location>
        <position position="10"/>
    </location>
</feature>
<dbReference type="GO" id="GO:0005737">
    <property type="term" value="C:cytoplasm"/>
    <property type="evidence" value="ECO:0007669"/>
    <property type="project" value="UniProtKB-SubCell"/>
</dbReference>
<comment type="similarity">
    <text evidence="4">Belongs to the Maf family. YhdE subfamily.</text>
</comment>
<keyword evidence="4" id="KW-0963">Cytoplasm</keyword>
<evidence type="ECO:0000256" key="4">
    <source>
        <dbReference type="HAMAP-Rule" id="MF_00528"/>
    </source>
</evidence>
<dbReference type="FunCoup" id="A0A1B4XE22">
    <property type="interactions" value="320"/>
</dbReference>
<reference evidence="5 6" key="1">
    <citation type="submission" date="2015-05" db="EMBL/GenBank/DDBJ databases">
        <title>Complete genome sequence of a sulfur-oxidizing gammaproteobacterium strain HA5.</title>
        <authorList>
            <person name="Miura A."/>
            <person name="Kojima H."/>
            <person name="Fukui M."/>
        </authorList>
    </citation>
    <scope>NUCLEOTIDE SEQUENCE [LARGE SCALE GENOMIC DNA]</scope>
    <source>
        <strain evidence="5 6">HA5</strain>
    </source>
</reference>
<comment type="catalytic activity">
    <reaction evidence="4">
        <text>dTTP + H2O = dTMP + diphosphate + H(+)</text>
        <dbReference type="Rhea" id="RHEA:28534"/>
        <dbReference type="ChEBI" id="CHEBI:15377"/>
        <dbReference type="ChEBI" id="CHEBI:15378"/>
        <dbReference type="ChEBI" id="CHEBI:33019"/>
        <dbReference type="ChEBI" id="CHEBI:37568"/>
        <dbReference type="ChEBI" id="CHEBI:63528"/>
        <dbReference type="EC" id="3.6.1.9"/>
    </reaction>
</comment>
<sequence>MIYLASASPRRQELLRQLGVEFDVMPSNIHEVRAAGESPAQYVARVAGDKARRVAQWVRERGLPAHPVLGADTEVVIDGEILGKPENAAHGMDMLRRLAGRTHEVLSAVCVWHREKEYTALSTSRVTFRPLTPAEIEQYWKTGEPRDKAGAYAIQGRAAAFIAKLEGSYSGVMGLPLYELDEILRKIGTDGI</sequence>
<dbReference type="GO" id="GO:0036221">
    <property type="term" value="F:UTP diphosphatase activity"/>
    <property type="evidence" value="ECO:0007669"/>
    <property type="project" value="RHEA"/>
</dbReference>
<dbReference type="InParanoid" id="A0A1B4XE22"/>
<dbReference type="OrthoDB" id="9807767at2"/>
<dbReference type="Pfam" id="PF02545">
    <property type="entry name" value="Maf"/>
    <property type="match status" value="1"/>
</dbReference>
<keyword evidence="6" id="KW-1185">Reference proteome</keyword>
<comment type="caution">
    <text evidence="4">Lacks conserved residue(s) required for the propagation of feature annotation.</text>
</comment>
<feature type="site" description="Important for substrate specificity" evidence="4">
    <location>
        <position position="155"/>
    </location>
</feature>
<dbReference type="Gene3D" id="3.90.950.10">
    <property type="match status" value="1"/>
</dbReference>
<comment type="function">
    <text evidence="4">Nucleoside triphosphate pyrophosphatase that hydrolyzes dTTP and UTP. May have a dual role in cell division arrest and in preventing the incorporation of modified nucleotides into cellular nucleic acids.</text>
</comment>
<gene>
    <name evidence="5" type="ORF">SCL_0737</name>
</gene>
<evidence type="ECO:0000256" key="1">
    <source>
        <dbReference type="ARBA" id="ARBA00001968"/>
    </source>
</evidence>
<dbReference type="GO" id="GO:0009117">
    <property type="term" value="P:nucleotide metabolic process"/>
    <property type="evidence" value="ECO:0007669"/>
    <property type="project" value="UniProtKB-KW"/>
</dbReference>
<dbReference type="EC" id="3.6.1.9" evidence="4"/>
<comment type="subcellular location">
    <subcellularLocation>
        <location evidence="4">Cytoplasm</location>
    </subcellularLocation>
</comment>
<dbReference type="SUPFAM" id="SSF52972">
    <property type="entry name" value="ITPase-like"/>
    <property type="match status" value="1"/>
</dbReference>
<proteinExistence type="inferred from homology"/>
<dbReference type="PANTHER" id="PTHR43213:SF5">
    <property type="entry name" value="BIFUNCTIONAL DTTP_UTP PYROPHOSPHATASE_METHYLTRANSFERASE PROTEIN-RELATED"/>
    <property type="match status" value="1"/>
</dbReference>
<comment type="catalytic activity">
    <reaction evidence="4">
        <text>UTP + H2O = UMP + diphosphate + H(+)</text>
        <dbReference type="Rhea" id="RHEA:29395"/>
        <dbReference type="ChEBI" id="CHEBI:15377"/>
        <dbReference type="ChEBI" id="CHEBI:15378"/>
        <dbReference type="ChEBI" id="CHEBI:33019"/>
        <dbReference type="ChEBI" id="CHEBI:46398"/>
        <dbReference type="ChEBI" id="CHEBI:57865"/>
        <dbReference type="EC" id="3.6.1.9"/>
    </reaction>
</comment>
<dbReference type="InterPro" id="IPR029001">
    <property type="entry name" value="ITPase-like_fam"/>
</dbReference>
<dbReference type="InterPro" id="IPR003697">
    <property type="entry name" value="Maf-like"/>
</dbReference>
<dbReference type="EMBL" id="AP014879">
    <property type="protein sequence ID" value="BAV33057.1"/>
    <property type="molecule type" value="Genomic_DNA"/>
</dbReference>
<dbReference type="Proteomes" id="UP000243180">
    <property type="component" value="Chromosome"/>
</dbReference>
<evidence type="ECO:0000256" key="2">
    <source>
        <dbReference type="ARBA" id="ARBA00022801"/>
    </source>
</evidence>
<dbReference type="PIRSF" id="PIRSF006305">
    <property type="entry name" value="Maf"/>
    <property type="match status" value="1"/>
</dbReference>
<organism evidence="5 6">
    <name type="scientific">Sulfuricaulis limicola</name>
    <dbReference type="NCBI Taxonomy" id="1620215"/>
    <lineage>
        <taxon>Bacteria</taxon>
        <taxon>Pseudomonadati</taxon>
        <taxon>Pseudomonadota</taxon>
        <taxon>Gammaproteobacteria</taxon>
        <taxon>Acidiferrobacterales</taxon>
        <taxon>Acidiferrobacteraceae</taxon>
        <taxon>Sulfuricaulis</taxon>
    </lineage>
</organism>
<feature type="active site" description="Proton acceptor" evidence="4">
    <location>
        <position position="72"/>
    </location>
</feature>
<dbReference type="GO" id="GO:0036218">
    <property type="term" value="F:dTTP diphosphatase activity"/>
    <property type="evidence" value="ECO:0007669"/>
    <property type="project" value="RHEA"/>
</dbReference>
<evidence type="ECO:0000256" key="3">
    <source>
        <dbReference type="ARBA" id="ARBA00023080"/>
    </source>
</evidence>
<dbReference type="KEGG" id="slim:SCL_0737"/>
<dbReference type="PANTHER" id="PTHR43213">
    <property type="entry name" value="BIFUNCTIONAL DTTP/UTP PYROPHOSPHATASE/METHYLTRANSFERASE PROTEIN-RELATED"/>
    <property type="match status" value="1"/>
</dbReference>
<dbReference type="NCBIfam" id="TIGR00172">
    <property type="entry name" value="maf"/>
    <property type="match status" value="1"/>
</dbReference>
<dbReference type="RefSeq" id="WP_096359957.1">
    <property type="nucleotide sequence ID" value="NZ_AP014879.1"/>
</dbReference>
<keyword evidence="2 4" id="KW-0378">Hydrolase</keyword>
<comment type="cofactor">
    <cofactor evidence="1 4">
        <name>a divalent metal cation</name>
        <dbReference type="ChEBI" id="CHEBI:60240"/>
    </cofactor>
</comment>
<accession>A0A1B4XE22</accession>
<dbReference type="CDD" id="cd00555">
    <property type="entry name" value="Maf"/>
    <property type="match status" value="1"/>
</dbReference>
<dbReference type="AlphaFoldDB" id="A0A1B4XE22"/>
<evidence type="ECO:0000313" key="6">
    <source>
        <dbReference type="Proteomes" id="UP000243180"/>
    </source>
</evidence>
<protein>
    <recommendedName>
        <fullName evidence="4">dTTP/UTP pyrophosphatase</fullName>
        <shortName evidence="4">dTTPase/UTPase</shortName>
        <ecNumber evidence="4">3.6.1.9</ecNumber>
    </recommendedName>
    <alternativeName>
        <fullName evidence="4">Nucleoside triphosphate pyrophosphatase</fullName>
    </alternativeName>
    <alternativeName>
        <fullName evidence="4">Nucleotide pyrophosphatase</fullName>
        <shortName evidence="4">Nucleotide PPase</shortName>
    </alternativeName>
</protein>
<keyword evidence="3 4" id="KW-0546">Nucleotide metabolism</keyword>
<name>A0A1B4XE22_9GAMM</name>
<evidence type="ECO:0000313" key="5">
    <source>
        <dbReference type="EMBL" id="BAV33057.1"/>
    </source>
</evidence>